<reference evidence="1 2" key="1">
    <citation type="journal article" date="2019" name="Commun. Biol.">
        <title>The bagworm genome reveals a unique fibroin gene that provides high tensile strength.</title>
        <authorList>
            <person name="Kono N."/>
            <person name="Nakamura H."/>
            <person name="Ohtoshi R."/>
            <person name="Tomita M."/>
            <person name="Numata K."/>
            <person name="Arakawa K."/>
        </authorList>
    </citation>
    <scope>NUCLEOTIDE SEQUENCE [LARGE SCALE GENOMIC DNA]</scope>
</reference>
<dbReference type="Proteomes" id="UP000299102">
    <property type="component" value="Unassembled WGS sequence"/>
</dbReference>
<comment type="caution">
    <text evidence="1">The sequence shown here is derived from an EMBL/GenBank/DDBJ whole genome shotgun (WGS) entry which is preliminary data.</text>
</comment>
<dbReference type="EMBL" id="BGZK01001741">
    <property type="protein sequence ID" value="GBP85505.1"/>
    <property type="molecule type" value="Genomic_DNA"/>
</dbReference>
<evidence type="ECO:0000313" key="1">
    <source>
        <dbReference type="EMBL" id="GBP85505.1"/>
    </source>
</evidence>
<name>A0A4C1ZG30_EUMVA</name>
<organism evidence="1 2">
    <name type="scientific">Eumeta variegata</name>
    <name type="common">Bagworm moth</name>
    <name type="synonym">Eumeta japonica</name>
    <dbReference type="NCBI Taxonomy" id="151549"/>
    <lineage>
        <taxon>Eukaryota</taxon>
        <taxon>Metazoa</taxon>
        <taxon>Ecdysozoa</taxon>
        <taxon>Arthropoda</taxon>
        <taxon>Hexapoda</taxon>
        <taxon>Insecta</taxon>
        <taxon>Pterygota</taxon>
        <taxon>Neoptera</taxon>
        <taxon>Endopterygota</taxon>
        <taxon>Lepidoptera</taxon>
        <taxon>Glossata</taxon>
        <taxon>Ditrysia</taxon>
        <taxon>Tineoidea</taxon>
        <taxon>Psychidae</taxon>
        <taxon>Oiketicinae</taxon>
        <taxon>Eumeta</taxon>
    </lineage>
</organism>
<gene>
    <name evidence="1" type="ORF">EVAR_61762_1</name>
</gene>
<protein>
    <submittedName>
        <fullName evidence="1">Uncharacterized protein</fullName>
    </submittedName>
</protein>
<dbReference type="AlphaFoldDB" id="A0A4C1ZG30"/>
<keyword evidence="2" id="KW-1185">Reference proteome</keyword>
<accession>A0A4C1ZG30</accession>
<proteinExistence type="predicted"/>
<sequence length="103" mass="11532">MAWSRDVQGFALKTVELGGSFIVTANCSGSRGSSHRKKVIQRAQYIAKRAYSVKAQFRASQPSGEPGRTCEAVTSQAPRDLIRQWSETIFQSLCGRLRRRRCP</sequence>
<evidence type="ECO:0000313" key="2">
    <source>
        <dbReference type="Proteomes" id="UP000299102"/>
    </source>
</evidence>